<feature type="domain" description="HTH tetR-type" evidence="5">
    <location>
        <begin position="12"/>
        <end position="72"/>
    </location>
</feature>
<gene>
    <name evidence="6" type="ORF">FB566_3516</name>
</gene>
<dbReference type="Gene3D" id="1.10.10.60">
    <property type="entry name" value="Homeodomain-like"/>
    <property type="match status" value="1"/>
</dbReference>
<keyword evidence="1" id="KW-0805">Transcription regulation</keyword>
<dbReference type="PANTHER" id="PTHR30055:SF148">
    <property type="entry name" value="TETR-FAMILY TRANSCRIPTIONAL REGULATOR"/>
    <property type="match status" value="1"/>
</dbReference>
<dbReference type="InterPro" id="IPR050109">
    <property type="entry name" value="HTH-type_TetR-like_transc_reg"/>
</dbReference>
<reference evidence="6 7" key="1">
    <citation type="submission" date="2019-06" db="EMBL/GenBank/DDBJ databases">
        <title>Sequencing the genomes of 1000 actinobacteria strains.</title>
        <authorList>
            <person name="Klenk H.-P."/>
        </authorList>
    </citation>
    <scope>NUCLEOTIDE SEQUENCE [LARGE SCALE GENOMIC DNA]</scope>
    <source>
        <strain evidence="6 7">DSM 45928</strain>
    </source>
</reference>
<feature type="DNA-binding region" description="H-T-H motif" evidence="4">
    <location>
        <begin position="35"/>
        <end position="54"/>
    </location>
</feature>
<dbReference type="PROSITE" id="PS50977">
    <property type="entry name" value="HTH_TETR_2"/>
    <property type="match status" value="1"/>
</dbReference>
<keyword evidence="3" id="KW-0804">Transcription</keyword>
<accession>A0A543AZC8</accession>
<dbReference type="PANTHER" id="PTHR30055">
    <property type="entry name" value="HTH-TYPE TRANSCRIPTIONAL REGULATOR RUTR"/>
    <property type="match status" value="1"/>
</dbReference>
<organism evidence="6 7">
    <name type="scientific">Stackebrandtia endophytica</name>
    <dbReference type="NCBI Taxonomy" id="1496996"/>
    <lineage>
        <taxon>Bacteria</taxon>
        <taxon>Bacillati</taxon>
        <taxon>Actinomycetota</taxon>
        <taxon>Actinomycetes</taxon>
        <taxon>Glycomycetales</taxon>
        <taxon>Glycomycetaceae</taxon>
        <taxon>Stackebrandtia</taxon>
    </lineage>
</organism>
<dbReference type="EMBL" id="VFOW01000001">
    <property type="protein sequence ID" value="TQL77942.1"/>
    <property type="molecule type" value="Genomic_DNA"/>
</dbReference>
<evidence type="ECO:0000256" key="3">
    <source>
        <dbReference type="ARBA" id="ARBA00023163"/>
    </source>
</evidence>
<dbReference type="InterPro" id="IPR001647">
    <property type="entry name" value="HTH_TetR"/>
</dbReference>
<proteinExistence type="predicted"/>
<evidence type="ECO:0000256" key="2">
    <source>
        <dbReference type="ARBA" id="ARBA00023125"/>
    </source>
</evidence>
<keyword evidence="2 4" id="KW-0238">DNA-binding</keyword>
<comment type="caution">
    <text evidence="6">The sequence shown here is derived from an EMBL/GenBank/DDBJ whole genome shotgun (WGS) entry which is preliminary data.</text>
</comment>
<dbReference type="SUPFAM" id="SSF48498">
    <property type="entry name" value="Tetracyclin repressor-like, C-terminal domain"/>
    <property type="match status" value="1"/>
</dbReference>
<dbReference type="InParanoid" id="A0A543AZC8"/>
<evidence type="ECO:0000313" key="6">
    <source>
        <dbReference type="EMBL" id="TQL77942.1"/>
    </source>
</evidence>
<dbReference type="Pfam" id="PF00440">
    <property type="entry name" value="TetR_N"/>
    <property type="match status" value="1"/>
</dbReference>
<dbReference type="Proteomes" id="UP000317043">
    <property type="component" value="Unassembled WGS sequence"/>
</dbReference>
<sequence>MTTRSPGRPRDPAADEAIIAAAAELLIERGVGGAGIEQIAQRAKVAKVTVYRRWKSKHELLARAVESLREEIPDVESTHRSPGELPASIEELLPQWARLLTEPRFRDLTARLVGAGPDHPELLRAYWDHHVLPRKQRSTALLRSAMAAGVLPGDADPDMLADMMTGAILNLLLLRPNPADEDEVLDYLRRMFRQVGLLRTR</sequence>
<dbReference type="RefSeq" id="WP_246100139.1">
    <property type="nucleotide sequence ID" value="NZ_JBHTGS010000001.1"/>
</dbReference>
<evidence type="ECO:0000256" key="4">
    <source>
        <dbReference type="PROSITE-ProRule" id="PRU00335"/>
    </source>
</evidence>
<evidence type="ECO:0000313" key="7">
    <source>
        <dbReference type="Proteomes" id="UP000317043"/>
    </source>
</evidence>
<dbReference type="Pfam" id="PF16859">
    <property type="entry name" value="TetR_C_11"/>
    <property type="match status" value="1"/>
</dbReference>
<dbReference type="Gene3D" id="1.10.357.10">
    <property type="entry name" value="Tetracycline Repressor, domain 2"/>
    <property type="match status" value="1"/>
</dbReference>
<evidence type="ECO:0000259" key="5">
    <source>
        <dbReference type="PROSITE" id="PS50977"/>
    </source>
</evidence>
<dbReference type="InterPro" id="IPR011075">
    <property type="entry name" value="TetR_C"/>
</dbReference>
<keyword evidence="7" id="KW-1185">Reference proteome</keyword>
<dbReference type="SUPFAM" id="SSF46689">
    <property type="entry name" value="Homeodomain-like"/>
    <property type="match status" value="1"/>
</dbReference>
<dbReference type="PRINTS" id="PR00455">
    <property type="entry name" value="HTHTETR"/>
</dbReference>
<protein>
    <submittedName>
        <fullName evidence="6">TetR family transcriptional regulator</fullName>
    </submittedName>
</protein>
<dbReference type="InterPro" id="IPR036271">
    <property type="entry name" value="Tet_transcr_reg_TetR-rel_C_sf"/>
</dbReference>
<dbReference type="GO" id="GO:0000976">
    <property type="term" value="F:transcription cis-regulatory region binding"/>
    <property type="evidence" value="ECO:0007669"/>
    <property type="project" value="TreeGrafter"/>
</dbReference>
<dbReference type="AlphaFoldDB" id="A0A543AZC8"/>
<name>A0A543AZC8_9ACTN</name>
<evidence type="ECO:0000256" key="1">
    <source>
        <dbReference type="ARBA" id="ARBA00023015"/>
    </source>
</evidence>
<dbReference type="GO" id="GO:0003700">
    <property type="term" value="F:DNA-binding transcription factor activity"/>
    <property type="evidence" value="ECO:0007669"/>
    <property type="project" value="TreeGrafter"/>
</dbReference>
<dbReference type="InterPro" id="IPR009057">
    <property type="entry name" value="Homeodomain-like_sf"/>
</dbReference>